<keyword evidence="1" id="KW-0472">Membrane</keyword>
<protein>
    <submittedName>
        <fullName evidence="3">Uncharacterized protein</fullName>
    </submittedName>
</protein>
<name>A0A7R9GFR6_9CRUS</name>
<accession>A0A7R9GFR6</accession>
<dbReference type="EMBL" id="OA884451">
    <property type="protein sequence ID" value="CAD7280805.1"/>
    <property type="molecule type" value="Genomic_DNA"/>
</dbReference>
<feature type="chain" id="PRO_5036403259" evidence="2">
    <location>
        <begin position="19"/>
        <end position="253"/>
    </location>
</feature>
<keyword evidence="2" id="KW-0732">Signal</keyword>
<evidence type="ECO:0000313" key="4">
    <source>
        <dbReference type="Proteomes" id="UP000678499"/>
    </source>
</evidence>
<keyword evidence="4" id="KW-1185">Reference proteome</keyword>
<reference evidence="3" key="1">
    <citation type="submission" date="2020-11" db="EMBL/GenBank/DDBJ databases">
        <authorList>
            <person name="Tran Van P."/>
        </authorList>
    </citation>
    <scope>NUCLEOTIDE SEQUENCE</scope>
</reference>
<evidence type="ECO:0000256" key="2">
    <source>
        <dbReference type="SAM" id="SignalP"/>
    </source>
</evidence>
<sequence>MVLPIIIGAAAVVTAASAIYNAYQQSKAIKNQESAQERDEERWKKRTRLADERDDQLRRVHKRAMRSQQLEQQVVQAHRSNVEKTLVAVVGGLYVVQDRIVQLGSHVSELWEESERRRAVERTEDEAFRRRAEAAASQHRQFMERSAVRAVGLLNQTRTDIAGVALTTSQSNQKLTWVIVLLVIIALPNIFWLISRHYPEKHRSFNYGKGPEDISSLYSWMKPGKWKEISEIFRKLAFVAIGSVGVKRDGKEV</sequence>
<keyword evidence="1" id="KW-0812">Transmembrane</keyword>
<gene>
    <name evidence="3" type="ORF">NMOB1V02_LOCUS8462</name>
</gene>
<keyword evidence="1" id="KW-1133">Transmembrane helix</keyword>
<dbReference type="EMBL" id="CAJPEX010002414">
    <property type="protein sequence ID" value="CAG0920957.1"/>
    <property type="molecule type" value="Genomic_DNA"/>
</dbReference>
<dbReference type="Proteomes" id="UP000678499">
    <property type="component" value="Unassembled WGS sequence"/>
</dbReference>
<organism evidence="3">
    <name type="scientific">Notodromas monacha</name>
    <dbReference type="NCBI Taxonomy" id="399045"/>
    <lineage>
        <taxon>Eukaryota</taxon>
        <taxon>Metazoa</taxon>
        <taxon>Ecdysozoa</taxon>
        <taxon>Arthropoda</taxon>
        <taxon>Crustacea</taxon>
        <taxon>Oligostraca</taxon>
        <taxon>Ostracoda</taxon>
        <taxon>Podocopa</taxon>
        <taxon>Podocopida</taxon>
        <taxon>Cypridocopina</taxon>
        <taxon>Cypridoidea</taxon>
        <taxon>Cyprididae</taxon>
        <taxon>Notodromas</taxon>
    </lineage>
</organism>
<proteinExistence type="predicted"/>
<evidence type="ECO:0000313" key="3">
    <source>
        <dbReference type="EMBL" id="CAD7280805.1"/>
    </source>
</evidence>
<feature type="signal peptide" evidence="2">
    <location>
        <begin position="1"/>
        <end position="18"/>
    </location>
</feature>
<feature type="transmembrane region" description="Helical" evidence="1">
    <location>
        <begin position="175"/>
        <end position="194"/>
    </location>
</feature>
<evidence type="ECO:0000256" key="1">
    <source>
        <dbReference type="SAM" id="Phobius"/>
    </source>
</evidence>
<dbReference type="AlphaFoldDB" id="A0A7R9GFR6"/>